<sequence length="285" mass="29789">MGRKRQAPQDARAGIQRELREAGAGLAASGLRGHEHRRRCVRGCVGDLTSVYLVSSAGCIGCNALKAVGLANAFARLDDPPTSGLAVVPALVDASDPDVEAPDGDFLRLVRLSVLPLPAPLSASSSAGCPEQDYARGGLYVPAARAGAFRAADRERVAASGPQGSRGRAMAEVYLPQHAQTPTELARVALGRWLRWRREDARGGQNAGPPFLLTRGPEALGRAARALAIACERALDRGLEPLAVEPRLWERPPRPAPGGGAATAQGSRLLVLRLVPAPPRPGSAA</sequence>
<dbReference type="Proteomes" id="UP001189429">
    <property type="component" value="Unassembled WGS sequence"/>
</dbReference>
<dbReference type="EMBL" id="CAUYUJ010019259">
    <property type="protein sequence ID" value="CAK0889719.1"/>
    <property type="molecule type" value="Genomic_DNA"/>
</dbReference>
<keyword evidence="2" id="KW-1185">Reference proteome</keyword>
<name>A0ABN9WSG3_9DINO</name>
<reference evidence="1" key="1">
    <citation type="submission" date="2023-10" db="EMBL/GenBank/DDBJ databases">
        <authorList>
            <person name="Chen Y."/>
            <person name="Shah S."/>
            <person name="Dougan E. K."/>
            <person name="Thang M."/>
            <person name="Chan C."/>
        </authorList>
    </citation>
    <scope>NUCLEOTIDE SEQUENCE [LARGE SCALE GENOMIC DNA]</scope>
</reference>
<protein>
    <submittedName>
        <fullName evidence="1">Uncharacterized protein</fullName>
    </submittedName>
</protein>
<evidence type="ECO:0000313" key="2">
    <source>
        <dbReference type="Proteomes" id="UP001189429"/>
    </source>
</evidence>
<comment type="caution">
    <text evidence="1">The sequence shown here is derived from an EMBL/GenBank/DDBJ whole genome shotgun (WGS) entry which is preliminary data.</text>
</comment>
<organism evidence="1 2">
    <name type="scientific">Prorocentrum cordatum</name>
    <dbReference type="NCBI Taxonomy" id="2364126"/>
    <lineage>
        <taxon>Eukaryota</taxon>
        <taxon>Sar</taxon>
        <taxon>Alveolata</taxon>
        <taxon>Dinophyceae</taxon>
        <taxon>Prorocentrales</taxon>
        <taxon>Prorocentraceae</taxon>
        <taxon>Prorocentrum</taxon>
    </lineage>
</organism>
<evidence type="ECO:0000313" key="1">
    <source>
        <dbReference type="EMBL" id="CAK0889719.1"/>
    </source>
</evidence>
<gene>
    <name evidence="1" type="ORF">PCOR1329_LOCUS70184</name>
</gene>
<proteinExistence type="predicted"/>
<accession>A0ABN9WSG3</accession>